<comment type="similarity">
    <text evidence="1">Belongs to the UbiD family.</text>
</comment>
<dbReference type="Pfam" id="PF20696">
    <property type="entry name" value="UbiD_C"/>
    <property type="match status" value="1"/>
</dbReference>
<dbReference type="EMBL" id="PXXO01000002">
    <property type="protein sequence ID" value="PSJ06918.1"/>
    <property type="molecule type" value="Genomic_DNA"/>
</dbReference>
<evidence type="ECO:0000259" key="2">
    <source>
        <dbReference type="Pfam" id="PF01977"/>
    </source>
</evidence>
<evidence type="ECO:0000259" key="3">
    <source>
        <dbReference type="Pfam" id="PF20695"/>
    </source>
</evidence>
<dbReference type="PANTHER" id="PTHR30108:SF17">
    <property type="entry name" value="FERULIC ACID DECARBOXYLASE 1"/>
    <property type="match status" value="1"/>
</dbReference>
<dbReference type="FunFam" id="3.40.1670.10:FF:000001">
    <property type="entry name" value="3-octaprenyl-4-hydroxybenzoate carboxy-lyase"/>
    <property type="match status" value="1"/>
</dbReference>
<feature type="domain" description="3-octaprenyl-4-hydroxybenzoate carboxy-lyase-like Rift-related" evidence="2">
    <location>
        <begin position="132"/>
        <end position="328"/>
    </location>
</feature>
<dbReference type="GO" id="GO:0005829">
    <property type="term" value="C:cytosol"/>
    <property type="evidence" value="ECO:0007669"/>
    <property type="project" value="TreeGrafter"/>
</dbReference>
<dbReference type="Pfam" id="PF01977">
    <property type="entry name" value="UbiD"/>
    <property type="match status" value="1"/>
</dbReference>
<gene>
    <name evidence="5" type="ORF">C7K55_02885</name>
</gene>
<reference evidence="5 6" key="1">
    <citation type="journal article" date="2018" name="Environ. Microbiol.">
        <title>Ecological and genomic features of two widespread freshwater picocyanobacteria.</title>
        <authorList>
            <person name="Cabello-Yeves P.J."/>
            <person name="Picazo A."/>
            <person name="Camacho A."/>
            <person name="Callieri C."/>
            <person name="Rosselli R."/>
            <person name="Roda-Garcia J.J."/>
            <person name="Coutinho F.H."/>
            <person name="Rodriguez-Valera F."/>
        </authorList>
    </citation>
    <scope>NUCLEOTIDE SEQUENCE [LARGE SCALE GENOMIC DNA]</scope>
    <source>
        <strain evidence="5 6">Tous</strain>
    </source>
</reference>
<dbReference type="SUPFAM" id="SSF143968">
    <property type="entry name" value="UbiD C-terminal domain-like"/>
    <property type="match status" value="1"/>
</dbReference>
<dbReference type="GO" id="GO:0008694">
    <property type="term" value="F:4-hydroxy-3-polyprenylbenzoate decarboxylase activity"/>
    <property type="evidence" value="ECO:0007669"/>
    <property type="project" value="TreeGrafter"/>
</dbReference>
<keyword evidence="6" id="KW-1185">Reference proteome</keyword>
<dbReference type="OrthoDB" id="9809841at2"/>
<dbReference type="InterPro" id="IPR048304">
    <property type="entry name" value="UbiD_Rift_dom"/>
</dbReference>
<comment type="caution">
    <text evidence="5">The sequence shown here is derived from an EMBL/GenBank/DDBJ whole genome shotgun (WGS) entry which is preliminary data.</text>
</comment>
<evidence type="ECO:0000259" key="4">
    <source>
        <dbReference type="Pfam" id="PF20696"/>
    </source>
</evidence>
<dbReference type="Gene3D" id="3.40.1670.10">
    <property type="entry name" value="UbiD C-terminal domain-like"/>
    <property type="match status" value="1"/>
</dbReference>
<dbReference type="Proteomes" id="UP000243002">
    <property type="component" value="Unassembled WGS sequence"/>
</dbReference>
<sequence>MPNKGISQRSRRDLRGFIDLLEQRGRLRRITAPVDPDLELAAIADRVLAAGGPALLFENVIGSTMPVAVNLLGTQERVLWSMGMEQPEELERLGERLALLQQPRPPKGVREAVRFGSVLLDVLKARPDLDLTPPCHQQVFKGEAVNLDALPLLRPWPGDGGRIITLGLVITKDPETGTPNVGVYRLQQQSANSMTVHWLSVRGGARHLRKAAAMGKKLEIAIAIGVHPLLVMAAATPIPVQLSEWLFAGIYAGEGVRLARCKTVNLEVPSHSEVVLEGTITPGSELADGPFGDHMGFYGGVEDSPLVQIQCVTQRRDPVYFTTFSGRPPKEDAMLAIALNRIYTPILRQQIPEIVDFFLPMEGLSYKLAVIAIDKAYPGQAKRAAMAFWSALPQFTYTKFVVVVDKSINIRDPRQVIWAISAQVDPQRDLFVLEDTPFDSLDFASERLGLGGRLAIDATTKIGPEKRHPWGEPLSRPAELESRLDARWAELGLADIGNDEPDPALFGYTLEHVLERLAGRATAKA</sequence>
<dbReference type="GO" id="GO:0006744">
    <property type="term" value="P:ubiquinone biosynthetic process"/>
    <property type="evidence" value="ECO:0007669"/>
    <property type="project" value="TreeGrafter"/>
</dbReference>
<name>A0A2P7N0A3_9CYAN</name>
<dbReference type="SUPFAM" id="SSF50475">
    <property type="entry name" value="FMN-binding split barrel"/>
    <property type="match status" value="1"/>
</dbReference>
<dbReference type="AlphaFoldDB" id="A0A2P7N0A3"/>
<evidence type="ECO:0000313" key="6">
    <source>
        <dbReference type="Proteomes" id="UP000243002"/>
    </source>
</evidence>
<dbReference type="InterPro" id="IPR002830">
    <property type="entry name" value="UbiD"/>
</dbReference>
<dbReference type="RefSeq" id="WP_106501890.1">
    <property type="nucleotide sequence ID" value="NZ_PXXO01000002.1"/>
</dbReference>
<dbReference type="NCBIfam" id="TIGR00148">
    <property type="entry name" value="UbiD family decarboxylase"/>
    <property type="match status" value="1"/>
</dbReference>
<dbReference type="PANTHER" id="PTHR30108">
    <property type="entry name" value="3-OCTAPRENYL-4-HYDROXYBENZOATE CARBOXY-LYASE-RELATED"/>
    <property type="match status" value="1"/>
</dbReference>
<organism evidence="5 6">
    <name type="scientific">Cyanobium usitatum str. Tous</name>
    <dbReference type="NCBI Taxonomy" id="2116684"/>
    <lineage>
        <taxon>Bacteria</taxon>
        <taxon>Bacillati</taxon>
        <taxon>Cyanobacteriota</taxon>
        <taxon>Cyanophyceae</taxon>
        <taxon>Synechococcales</taxon>
        <taxon>Prochlorococcaceae</taxon>
        <taxon>Cyanobium</taxon>
    </lineage>
</organism>
<dbReference type="Pfam" id="PF20695">
    <property type="entry name" value="UbiD_N"/>
    <property type="match status" value="1"/>
</dbReference>
<protein>
    <submittedName>
        <fullName evidence="5">UbiD family decarboxylase</fullName>
    </submittedName>
</protein>
<dbReference type="InterPro" id="IPR049383">
    <property type="entry name" value="UbiD-like_N"/>
</dbReference>
<proteinExistence type="inferred from homology"/>
<feature type="domain" description="3-octaprenyl-4-hydroxybenzoate carboxy-lyase-like N-terminal" evidence="3">
    <location>
        <begin position="18"/>
        <end position="97"/>
    </location>
</feature>
<feature type="domain" description="3-octaprenyl-4-hydroxybenzoate carboxy-lyase-like C-terminal" evidence="4">
    <location>
        <begin position="334"/>
        <end position="458"/>
    </location>
</feature>
<accession>A0A2P7N0A3</accession>
<evidence type="ECO:0000256" key="1">
    <source>
        <dbReference type="ARBA" id="ARBA00010021"/>
    </source>
</evidence>
<evidence type="ECO:0000313" key="5">
    <source>
        <dbReference type="EMBL" id="PSJ06918.1"/>
    </source>
</evidence>
<dbReference type="InterPro" id="IPR049381">
    <property type="entry name" value="UbiD-like_C"/>
</dbReference>